<dbReference type="PANTHER" id="PTHR10672:SF3">
    <property type="entry name" value="PROTEIN HU-LI TAI SHAO"/>
    <property type="match status" value="1"/>
</dbReference>
<dbReference type="RefSeq" id="WP_161389702.1">
    <property type="nucleotide sequence ID" value="NZ_JBHSCP010000001.1"/>
</dbReference>
<organism evidence="3 4">
    <name type="scientific">Croceibacterium xixiisoli</name>
    <dbReference type="NCBI Taxonomy" id="1476466"/>
    <lineage>
        <taxon>Bacteria</taxon>
        <taxon>Pseudomonadati</taxon>
        <taxon>Pseudomonadota</taxon>
        <taxon>Alphaproteobacteria</taxon>
        <taxon>Sphingomonadales</taxon>
        <taxon>Erythrobacteraceae</taxon>
        <taxon>Croceibacterium</taxon>
    </lineage>
</organism>
<dbReference type="SMART" id="SM01007">
    <property type="entry name" value="Aldolase_II"/>
    <property type="match status" value="1"/>
</dbReference>
<comment type="caution">
    <text evidence="3">The sequence shown here is derived from an EMBL/GenBank/DDBJ whole genome shotgun (WGS) entry which is preliminary data.</text>
</comment>
<dbReference type="GO" id="GO:0005856">
    <property type="term" value="C:cytoskeleton"/>
    <property type="evidence" value="ECO:0007669"/>
    <property type="project" value="TreeGrafter"/>
</dbReference>
<dbReference type="InterPro" id="IPR001303">
    <property type="entry name" value="Aldolase_II/adducin_N"/>
</dbReference>
<reference evidence="3 4" key="1">
    <citation type="submission" date="2019-12" db="EMBL/GenBank/DDBJ databases">
        <title>Genomic-based taxomic classification of the family Erythrobacteraceae.</title>
        <authorList>
            <person name="Xu L."/>
        </authorList>
    </citation>
    <scope>NUCLEOTIDE SEQUENCE [LARGE SCALE GENOMIC DNA]</scope>
    <source>
        <strain evidence="3 4">S36</strain>
    </source>
</reference>
<name>A0A6I4TT23_9SPHN</name>
<dbReference type="EMBL" id="WTYJ01000001">
    <property type="protein sequence ID" value="MXO98027.1"/>
    <property type="molecule type" value="Genomic_DNA"/>
</dbReference>
<dbReference type="InterPro" id="IPR036409">
    <property type="entry name" value="Aldolase_II/adducin_N_sf"/>
</dbReference>
<dbReference type="PANTHER" id="PTHR10672">
    <property type="entry name" value="ADDUCIN"/>
    <property type="match status" value="1"/>
</dbReference>
<feature type="domain" description="Class II aldolase/adducin N-terminal" evidence="2">
    <location>
        <begin position="20"/>
        <end position="199"/>
    </location>
</feature>
<sequence length="251" mass="28393">MATQIKATAPRSDAEWTARLELAACYRIFDMMGWSESIYNHITLRVPGEDAFLINPYGLLWSEVTASNLVKIDHEGNKLCDSPYPVNKAGFTQHGLFHAHCDWAHAIVHTHTPDTMAVCSSADGLTPTNFYACFFEGGVAYHDFEGITVRAEEGVRLLENLGDKRVLLLRNHGPVVLGETLYEMFFNYYMLQRACEIQVKTCALGNPIRVPPEVIAIHQRDRDEVALKDFGRADFEAWVRKLDTIDTGWRD</sequence>
<dbReference type="OrthoDB" id="5291399at2"/>
<evidence type="ECO:0000259" key="2">
    <source>
        <dbReference type="SMART" id="SM01007"/>
    </source>
</evidence>
<accession>A0A6I4TT23</accession>
<evidence type="ECO:0000313" key="4">
    <source>
        <dbReference type="Proteomes" id="UP000469430"/>
    </source>
</evidence>
<gene>
    <name evidence="3" type="ORF">GRI97_03370</name>
</gene>
<dbReference type="AlphaFoldDB" id="A0A6I4TT23"/>
<dbReference type="Pfam" id="PF00596">
    <property type="entry name" value="Aldolase_II"/>
    <property type="match status" value="1"/>
</dbReference>
<evidence type="ECO:0000313" key="3">
    <source>
        <dbReference type="EMBL" id="MXO98027.1"/>
    </source>
</evidence>
<keyword evidence="4" id="KW-1185">Reference proteome</keyword>
<dbReference type="GO" id="GO:0051015">
    <property type="term" value="F:actin filament binding"/>
    <property type="evidence" value="ECO:0007669"/>
    <property type="project" value="TreeGrafter"/>
</dbReference>
<protein>
    <submittedName>
        <fullName evidence="3">Class II aldolase/adducin family protein</fullName>
    </submittedName>
</protein>
<proteinExistence type="inferred from homology"/>
<dbReference type="InterPro" id="IPR051017">
    <property type="entry name" value="Aldolase-II_Adducin_sf"/>
</dbReference>
<dbReference type="Gene3D" id="3.40.225.10">
    <property type="entry name" value="Class II aldolase/adducin N-terminal domain"/>
    <property type="match status" value="1"/>
</dbReference>
<dbReference type="Proteomes" id="UP000469430">
    <property type="component" value="Unassembled WGS sequence"/>
</dbReference>
<comment type="similarity">
    <text evidence="1">Belongs to the aldolase class II family.</text>
</comment>
<dbReference type="SUPFAM" id="SSF53639">
    <property type="entry name" value="AraD/HMP-PK domain-like"/>
    <property type="match status" value="1"/>
</dbReference>
<evidence type="ECO:0000256" key="1">
    <source>
        <dbReference type="ARBA" id="ARBA00037961"/>
    </source>
</evidence>
<dbReference type="NCBIfam" id="NF005451">
    <property type="entry name" value="PRK07044.1"/>
    <property type="match status" value="1"/>
</dbReference>